<evidence type="ECO:0000256" key="3">
    <source>
        <dbReference type="SAM" id="Phobius"/>
    </source>
</evidence>
<dbReference type="Pfam" id="PF02582">
    <property type="entry name" value="DUF155"/>
    <property type="match status" value="1"/>
</dbReference>
<dbReference type="PANTHER" id="PTHR16255:SF15">
    <property type="entry name" value="SPORULATION PROTEIN RMD1"/>
    <property type="match status" value="1"/>
</dbReference>
<protein>
    <recommendedName>
        <fullName evidence="4">DUF155 domain-containing protein</fullName>
    </recommendedName>
</protein>
<gene>
    <name evidence="5" type="ORF">GOMPHAMPRED_007840</name>
</gene>
<organism evidence="5 6">
    <name type="scientific">Gomphillus americanus</name>
    <dbReference type="NCBI Taxonomy" id="1940652"/>
    <lineage>
        <taxon>Eukaryota</taxon>
        <taxon>Fungi</taxon>
        <taxon>Dikarya</taxon>
        <taxon>Ascomycota</taxon>
        <taxon>Pezizomycotina</taxon>
        <taxon>Lecanoromycetes</taxon>
        <taxon>OSLEUM clade</taxon>
        <taxon>Ostropomycetidae</taxon>
        <taxon>Ostropales</taxon>
        <taxon>Graphidaceae</taxon>
        <taxon>Gomphilloideae</taxon>
        <taxon>Gomphillus</taxon>
    </lineage>
</organism>
<comment type="similarity">
    <text evidence="1">Belongs to the RMD1/sif2 family.</text>
</comment>
<keyword evidence="3" id="KW-1133">Transmembrane helix</keyword>
<feature type="domain" description="DUF155" evidence="4">
    <location>
        <begin position="293"/>
        <end position="464"/>
    </location>
</feature>
<feature type="region of interest" description="Disordered" evidence="2">
    <location>
        <begin position="216"/>
        <end position="240"/>
    </location>
</feature>
<reference evidence="5" key="1">
    <citation type="submission" date="2021-03" db="EMBL/GenBank/DDBJ databases">
        <authorList>
            <person name="Tagirdzhanova G."/>
        </authorList>
    </citation>
    <scope>NUCLEOTIDE SEQUENCE</scope>
</reference>
<dbReference type="GO" id="GO:0005739">
    <property type="term" value="C:mitochondrion"/>
    <property type="evidence" value="ECO:0007669"/>
    <property type="project" value="UniProtKB-ARBA"/>
</dbReference>
<evidence type="ECO:0000256" key="2">
    <source>
        <dbReference type="SAM" id="MobiDB-lite"/>
    </source>
</evidence>
<feature type="compositionally biased region" description="Polar residues" evidence="2">
    <location>
        <begin position="27"/>
        <end position="75"/>
    </location>
</feature>
<keyword evidence="6" id="KW-1185">Reference proteome</keyword>
<proteinExistence type="inferred from homology"/>
<evidence type="ECO:0000256" key="1">
    <source>
        <dbReference type="ARBA" id="ARBA00008306"/>
    </source>
</evidence>
<dbReference type="InterPro" id="IPR051624">
    <property type="entry name" value="RMD1/Sad1-interacting"/>
</dbReference>
<name>A0A8H3IET1_9LECA</name>
<sequence>MASPDTTETSPLIPPAPIRPQAPPSKASKNVTFNPETSVAPQTRHTQPLTQSTPNATILAPQQPSPQPMLSTLNSKLRRRNSHGSPLATPQLPPVTGPKTGAQRTTKTAQKLKLLPNPDPGEDGPDEESGRDVYSQFTRIKDPTARRDAARLGKADRARLPRVTAYCTANAYRLDGLLKFLKGRVKTRGTMPKQFDECIYSPFNYGNSKGTYRTVSDSTPLLDTKHSKKRRKSDSVLEVEENTHARREELIDLAAETNEVAVETSDNLLQGREMTRTEAINPDFDTEVHTPEVFLFEYGTVVIWGMTLQQEQRFLKDIAKFETEKLSAEDVQVEDFNFYYTREYQARIYNDFISLREKRNYMTKLAISHALAQSVKTGLYEDLLSSTIELTTPIPAQLATNGVISLSRKEINKKIGELFILRINIHLQGSVLDSPELMWAEPQLEPVYQAMRSYLEMDQRVGLLMERLDVLGDLLAVLKDQVRTSHGEALEWIVIVLIAAEIIVAAINIVVDLYAGVD</sequence>
<evidence type="ECO:0000313" key="5">
    <source>
        <dbReference type="EMBL" id="CAF9913265.1"/>
    </source>
</evidence>
<evidence type="ECO:0000259" key="4">
    <source>
        <dbReference type="Pfam" id="PF02582"/>
    </source>
</evidence>
<feature type="compositionally biased region" description="Pro residues" evidence="2">
    <location>
        <begin position="12"/>
        <end position="23"/>
    </location>
</feature>
<feature type="compositionally biased region" description="Acidic residues" evidence="2">
    <location>
        <begin position="120"/>
        <end position="129"/>
    </location>
</feature>
<dbReference type="EMBL" id="CAJPDQ010000008">
    <property type="protein sequence ID" value="CAF9913265.1"/>
    <property type="molecule type" value="Genomic_DNA"/>
</dbReference>
<dbReference type="Proteomes" id="UP000664169">
    <property type="component" value="Unassembled WGS sequence"/>
</dbReference>
<keyword evidence="3" id="KW-0812">Transmembrane</keyword>
<feature type="transmembrane region" description="Helical" evidence="3">
    <location>
        <begin position="492"/>
        <end position="515"/>
    </location>
</feature>
<accession>A0A8H3IET1</accession>
<comment type="caution">
    <text evidence="5">The sequence shown here is derived from an EMBL/GenBank/DDBJ whole genome shotgun (WGS) entry which is preliminary data.</text>
</comment>
<keyword evidence="3" id="KW-0472">Membrane</keyword>
<feature type="region of interest" description="Disordered" evidence="2">
    <location>
        <begin position="1"/>
        <end position="132"/>
    </location>
</feature>
<dbReference type="PANTHER" id="PTHR16255">
    <property type="entry name" value="REQUIRED FOR MEIOTIC NUCLEAR DIVISION PROTEIN 1 HOMOLOG"/>
    <property type="match status" value="1"/>
</dbReference>
<evidence type="ECO:0000313" key="6">
    <source>
        <dbReference type="Proteomes" id="UP000664169"/>
    </source>
</evidence>
<dbReference type="AlphaFoldDB" id="A0A8H3IET1"/>
<feature type="compositionally biased region" description="Polar residues" evidence="2">
    <location>
        <begin position="1"/>
        <end position="10"/>
    </location>
</feature>
<dbReference type="InterPro" id="IPR003734">
    <property type="entry name" value="DUF155"/>
</dbReference>
<dbReference type="OrthoDB" id="18302at2759"/>